<evidence type="ECO:0000256" key="1">
    <source>
        <dbReference type="SAM" id="SignalP"/>
    </source>
</evidence>
<feature type="chain" id="PRO_5012025178" description="DUF2125 domain-containing protein" evidence="1">
    <location>
        <begin position="26"/>
        <end position="324"/>
    </location>
</feature>
<dbReference type="AlphaFoldDB" id="A0A1M5P190"/>
<organism evidence="2 3">
    <name type="scientific">Cognatishimia maritima</name>
    <dbReference type="NCBI Taxonomy" id="870908"/>
    <lineage>
        <taxon>Bacteria</taxon>
        <taxon>Pseudomonadati</taxon>
        <taxon>Pseudomonadota</taxon>
        <taxon>Alphaproteobacteria</taxon>
        <taxon>Rhodobacterales</taxon>
        <taxon>Paracoccaceae</taxon>
        <taxon>Cognatishimia</taxon>
    </lineage>
</organism>
<name>A0A1M5P190_9RHOB</name>
<sequence length="324" mass="35565">MFVSKIKKLALASAMLPVVSSAGIAATIDSELAQQIDFRAQAFAGCLNQESCTVGSVTIQAERREDQNSPWLAASLYWDPIDGLGVQDGAQNDEIDIDERILVSFGEAVTVKRIWLSDLFVSEDVRYGTYGADRLLPDLPADTEVAGVSLLDGDVELISLAINGEERLPWASFNQEVDVRFRENGDLRRRVIVTGDTIRVMIPGDDLLLSAPTQPLEQDEDKQNALFAGLETVELDITDILQEFSDAPVFEVGSRNFEIIKAVSEDPENIERLLQVARQKRDTIRMSNGEVGHDLDVDLKATGLSFFAPFSASNDFSIAGIIVE</sequence>
<dbReference type="OrthoDB" id="7866901at2"/>
<keyword evidence="1" id="KW-0732">Signal</keyword>
<evidence type="ECO:0008006" key="4">
    <source>
        <dbReference type="Google" id="ProtNLM"/>
    </source>
</evidence>
<dbReference type="STRING" id="870908.SAMN04488044_1687"/>
<accession>A0A1M5P190</accession>
<proteinExistence type="predicted"/>
<reference evidence="3" key="1">
    <citation type="submission" date="2016-11" db="EMBL/GenBank/DDBJ databases">
        <authorList>
            <person name="Varghese N."/>
            <person name="Submissions S."/>
        </authorList>
    </citation>
    <scope>NUCLEOTIDE SEQUENCE [LARGE SCALE GENOMIC DNA]</scope>
    <source>
        <strain evidence="3">DSM 28223</strain>
    </source>
</reference>
<keyword evidence="3" id="KW-1185">Reference proteome</keyword>
<dbReference type="RefSeq" id="WP_072792407.1">
    <property type="nucleotide sequence ID" value="NZ_FQWM01000002.1"/>
</dbReference>
<evidence type="ECO:0000313" key="3">
    <source>
        <dbReference type="Proteomes" id="UP000184211"/>
    </source>
</evidence>
<gene>
    <name evidence="2" type="ORF">SAMN04488044_1687</name>
</gene>
<evidence type="ECO:0000313" key="2">
    <source>
        <dbReference type="EMBL" id="SHG95594.1"/>
    </source>
</evidence>
<dbReference type="Proteomes" id="UP000184211">
    <property type="component" value="Unassembled WGS sequence"/>
</dbReference>
<feature type="signal peptide" evidence="1">
    <location>
        <begin position="1"/>
        <end position="25"/>
    </location>
</feature>
<dbReference type="EMBL" id="FQWM01000002">
    <property type="protein sequence ID" value="SHG95594.1"/>
    <property type="molecule type" value="Genomic_DNA"/>
</dbReference>
<protein>
    <recommendedName>
        <fullName evidence="4">DUF2125 domain-containing protein</fullName>
    </recommendedName>
</protein>